<keyword evidence="2" id="KW-1185">Reference proteome</keyword>
<dbReference type="EMBL" id="ON189045">
    <property type="protein sequence ID" value="URA07043.1"/>
    <property type="molecule type" value="Genomic_DNA"/>
</dbReference>
<proteinExistence type="predicted"/>
<sequence length="85" mass="9880">MASQGERAWQHIPILLMRSIPMSKDWQANLELVDQRNEDQRWREEAAEKLAVKPGQREALKRARQALANQPAPSILTRILRALRK</sequence>
<name>A0A9E7E1K2_9CAUD</name>
<accession>A0A9E7E1K2</accession>
<reference evidence="1" key="1">
    <citation type="journal article" date="2022" name="Viruses">
        <title>Isolation of novel Xanthomonas phages for the plant pathogens X. translucens and X. campestris.</title>
        <authorList>
            <person name="Erdrich S.H."/>
            <person name="Sharma V."/>
            <person name="Schurr U."/>
            <person name="Arsova B."/>
            <person name="Frunzke J."/>
        </authorList>
    </citation>
    <scope>NUCLEOTIDE SEQUENCE</scope>
</reference>
<evidence type="ECO:0000313" key="2">
    <source>
        <dbReference type="Proteomes" id="UP001056585"/>
    </source>
</evidence>
<evidence type="ECO:0000313" key="1">
    <source>
        <dbReference type="EMBL" id="URA07043.1"/>
    </source>
</evidence>
<organism evidence="1 2">
    <name type="scientific">Xanthomonas phage Elanor</name>
    <dbReference type="NCBI Taxonomy" id="2939127"/>
    <lineage>
        <taxon>Viruses</taxon>
        <taxon>Duplodnaviria</taxon>
        <taxon>Heunggongvirae</taxon>
        <taxon>Uroviricota</taxon>
        <taxon>Caudoviricetes</taxon>
        <taxon>Mesyanzhinovviridae</taxon>
        <taxon>Bradleyvirinae</taxon>
        <taxon>Elanorvirus</taxon>
        <taxon>Elanorvirus elanor</taxon>
    </lineage>
</organism>
<dbReference type="Proteomes" id="UP001056585">
    <property type="component" value="Segment"/>
</dbReference>
<protein>
    <submittedName>
        <fullName evidence="1">Uncharacterized protein</fullName>
    </submittedName>
</protein>
<gene>
    <name evidence="1" type="ORF">Elanor_BL40075</name>
</gene>